<reference evidence="4 5" key="1">
    <citation type="submission" date="2014-09" db="EMBL/GenBank/DDBJ databases">
        <authorList>
            <person name="Chan K.-G."/>
        </authorList>
    </citation>
    <scope>NUCLEOTIDE SEQUENCE [LARGE SCALE GENOMIC DNA]</scope>
    <source>
        <strain evidence="4 5">ND07</strain>
    </source>
</reference>
<dbReference type="eggNOG" id="COG3712">
    <property type="taxonomic scope" value="Bacteria"/>
</dbReference>
<dbReference type="OrthoDB" id="1099576at2"/>
<name>A0A089YBR5_9PSED</name>
<keyword evidence="1" id="KW-1133">Transmembrane helix</keyword>
<dbReference type="KEGG" id="psw:LK03_08100"/>
<feature type="domain" description="FecR protein" evidence="2">
    <location>
        <begin position="106"/>
        <end position="199"/>
    </location>
</feature>
<dbReference type="InterPro" id="IPR032623">
    <property type="entry name" value="FecR_N"/>
</dbReference>
<gene>
    <name evidence="4" type="ORF">LK03_08100</name>
</gene>
<dbReference type="Gene3D" id="2.60.120.1440">
    <property type="match status" value="1"/>
</dbReference>
<feature type="domain" description="FecR N-terminal" evidence="3">
    <location>
        <begin position="10"/>
        <end position="51"/>
    </location>
</feature>
<dbReference type="STRING" id="157783.LK03_08100"/>
<dbReference type="Pfam" id="PF16220">
    <property type="entry name" value="DUF4880"/>
    <property type="match status" value="1"/>
</dbReference>
<dbReference type="InterPro" id="IPR012373">
    <property type="entry name" value="Ferrdict_sens_TM"/>
</dbReference>
<keyword evidence="1" id="KW-0812">Transmembrane</keyword>
<dbReference type="Proteomes" id="UP000029493">
    <property type="component" value="Chromosome"/>
</dbReference>
<proteinExistence type="predicted"/>
<evidence type="ECO:0000313" key="5">
    <source>
        <dbReference type="Proteomes" id="UP000029493"/>
    </source>
</evidence>
<evidence type="ECO:0000313" key="4">
    <source>
        <dbReference type="EMBL" id="AIR89238.1"/>
    </source>
</evidence>
<organism evidence="4 5">
    <name type="scientific">Pseudomonas cremoricolorata</name>
    <dbReference type="NCBI Taxonomy" id="157783"/>
    <lineage>
        <taxon>Bacteria</taxon>
        <taxon>Pseudomonadati</taxon>
        <taxon>Pseudomonadota</taxon>
        <taxon>Gammaproteobacteria</taxon>
        <taxon>Pseudomonadales</taxon>
        <taxon>Pseudomonadaceae</taxon>
        <taxon>Pseudomonas</taxon>
    </lineage>
</organism>
<dbReference type="PANTHER" id="PTHR30273">
    <property type="entry name" value="PERIPLASMIC SIGNAL SENSOR AND SIGMA FACTOR ACTIVATOR FECR-RELATED"/>
    <property type="match status" value="1"/>
</dbReference>
<feature type="transmembrane region" description="Helical" evidence="1">
    <location>
        <begin position="77"/>
        <end position="97"/>
    </location>
</feature>
<sequence length="313" mass="34665">MVLERKVLETAAHWYVQLTAQPGHAPTEDAWQRWLAADTQHAQAWAQVEKLQRQFAQLSPEQALPTLAGARARRRQVLKVLGVLLAAGATGTGALLVEPLPSRLAQYRTGKGERRHLQLADGSRLLLDTDTRADVHFNEQRREVQLHRGQLLLESAPDPANRPLLVLTPQGSVRALGTRFSVSSQGEHSRVQVFQHAVELRPLNNPGALLRVKAGERSGFDRQGHDPIAALPPGSDGWTHGMLMTLDWRLREVLTELARYRPGYLTCTDAAAGLRVTGAFRLDDSDAALGNLASALPIHIQYLTRYWVRIDLA</sequence>
<dbReference type="PIRSF" id="PIRSF018266">
    <property type="entry name" value="FecR"/>
    <property type="match status" value="1"/>
</dbReference>
<dbReference type="Pfam" id="PF04773">
    <property type="entry name" value="FecR"/>
    <property type="match status" value="1"/>
</dbReference>
<accession>A0A089YBR5</accession>
<dbReference type="RefSeq" id="WP_038411830.1">
    <property type="nucleotide sequence ID" value="NZ_CP009455.1"/>
</dbReference>
<dbReference type="GO" id="GO:0016989">
    <property type="term" value="F:sigma factor antagonist activity"/>
    <property type="evidence" value="ECO:0007669"/>
    <property type="project" value="TreeGrafter"/>
</dbReference>
<dbReference type="EMBL" id="CP009455">
    <property type="protein sequence ID" value="AIR89238.1"/>
    <property type="molecule type" value="Genomic_DNA"/>
</dbReference>
<dbReference type="InterPro" id="IPR006860">
    <property type="entry name" value="FecR"/>
</dbReference>
<evidence type="ECO:0000259" key="2">
    <source>
        <dbReference type="Pfam" id="PF04773"/>
    </source>
</evidence>
<dbReference type="AlphaFoldDB" id="A0A089YBR5"/>
<dbReference type="PANTHER" id="PTHR30273:SF2">
    <property type="entry name" value="PROTEIN FECR"/>
    <property type="match status" value="1"/>
</dbReference>
<evidence type="ECO:0000256" key="1">
    <source>
        <dbReference type="SAM" id="Phobius"/>
    </source>
</evidence>
<protein>
    <submittedName>
        <fullName evidence="4">Iron dicitrate transport regulator FecR</fullName>
    </submittedName>
</protein>
<evidence type="ECO:0000259" key="3">
    <source>
        <dbReference type="Pfam" id="PF16220"/>
    </source>
</evidence>
<keyword evidence="5" id="KW-1185">Reference proteome</keyword>
<keyword evidence="1" id="KW-0472">Membrane</keyword>